<keyword evidence="2" id="KW-0732">Signal</keyword>
<gene>
    <name evidence="4" type="ORF">MKK02DRAFT_38066</name>
</gene>
<sequence>MLTALAILATLAPCALAGMYSAPVVNLDAKTFKQALSVEHAAMVAFVAPWCGHCKSLGPEFSAAATSLSPLIPFYAVDCDDAGNKRLCAEYQIQGFPTIKAFPRALKGAARDYQGERKRGALIDYAKGLVPDRVKKLRMDEGAETALGKFLGEKPSQPHALLIHPSTPSIPFLWKVLGQRLSSTMHVGYVKDSASHETLTSLGIYEPADTSRDATRAVFWAASASRGQIVEYDGAFKFNALLEWLQALMDGKTPPPPPKEDSKAQKPVQADTPPATADADAKSARQAEIDRKAKLRAKMEEAEKRDQIRRAKLAAKANGGATAAGTGGEEASKVENAPRPEAEEGVDEEMLQGSSPAEGVVADAQPEVEAGSGGGAEVRETMVHEEL</sequence>
<comment type="caution">
    <text evidence="4">The sequence shown here is derived from an EMBL/GenBank/DDBJ whole genome shotgun (WGS) entry which is preliminary data.</text>
</comment>
<feature type="region of interest" description="Disordered" evidence="1">
    <location>
        <begin position="249"/>
        <end position="387"/>
    </location>
</feature>
<dbReference type="PROSITE" id="PS51352">
    <property type="entry name" value="THIOREDOXIN_2"/>
    <property type="match status" value="1"/>
</dbReference>
<feature type="chain" id="PRO_5041204927" description="Thioredoxin domain-containing protein" evidence="2">
    <location>
        <begin position="18"/>
        <end position="387"/>
    </location>
</feature>
<dbReference type="GO" id="GO:0015035">
    <property type="term" value="F:protein-disulfide reductase activity"/>
    <property type="evidence" value="ECO:0007669"/>
    <property type="project" value="TreeGrafter"/>
</dbReference>
<dbReference type="EMBL" id="JAKWFO010000007">
    <property type="protein sequence ID" value="KAI9634537.1"/>
    <property type="molecule type" value="Genomic_DNA"/>
</dbReference>
<dbReference type="AlphaFoldDB" id="A0AA38H680"/>
<dbReference type="GO" id="GO:0034976">
    <property type="term" value="P:response to endoplasmic reticulum stress"/>
    <property type="evidence" value="ECO:0007669"/>
    <property type="project" value="TreeGrafter"/>
</dbReference>
<protein>
    <recommendedName>
        <fullName evidence="3">Thioredoxin domain-containing protein</fullName>
    </recommendedName>
</protein>
<dbReference type="PANTHER" id="PTHR45815">
    <property type="entry name" value="PROTEIN DISULFIDE-ISOMERASE A6"/>
    <property type="match status" value="1"/>
</dbReference>
<proteinExistence type="predicted"/>
<dbReference type="Proteomes" id="UP001164286">
    <property type="component" value="Unassembled WGS sequence"/>
</dbReference>
<accession>A0AA38H680</accession>
<keyword evidence="5" id="KW-1185">Reference proteome</keyword>
<dbReference type="Pfam" id="PF00085">
    <property type="entry name" value="Thioredoxin"/>
    <property type="match status" value="1"/>
</dbReference>
<dbReference type="GeneID" id="77729114"/>
<feature type="compositionally biased region" description="Basic and acidic residues" evidence="1">
    <location>
        <begin position="279"/>
        <end position="309"/>
    </location>
</feature>
<dbReference type="InterPro" id="IPR013766">
    <property type="entry name" value="Thioredoxin_domain"/>
</dbReference>
<feature type="compositionally biased region" description="Basic and acidic residues" evidence="1">
    <location>
        <begin position="330"/>
        <end position="342"/>
    </location>
</feature>
<dbReference type="Gene3D" id="3.40.30.10">
    <property type="entry name" value="Glutaredoxin"/>
    <property type="match status" value="1"/>
</dbReference>
<feature type="signal peptide" evidence="2">
    <location>
        <begin position="1"/>
        <end position="17"/>
    </location>
</feature>
<dbReference type="RefSeq" id="XP_052944314.1">
    <property type="nucleotide sequence ID" value="XM_053089909.1"/>
</dbReference>
<evidence type="ECO:0000256" key="1">
    <source>
        <dbReference type="SAM" id="MobiDB-lite"/>
    </source>
</evidence>
<dbReference type="InterPro" id="IPR036249">
    <property type="entry name" value="Thioredoxin-like_sf"/>
</dbReference>
<evidence type="ECO:0000313" key="5">
    <source>
        <dbReference type="Proteomes" id="UP001164286"/>
    </source>
</evidence>
<feature type="compositionally biased region" description="Low complexity" evidence="1">
    <location>
        <begin position="314"/>
        <end position="324"/>
    </location>
</feature>
<dbReference type="PANTHER" id="PTHR45815:SF3">
    <property type="entry name" value="PROTEIN DISULFIDE-ISOMERASE A6"/>
    <property type="match status" value="1"/>
</dbReference>
<dbReference type="PRINTS" id="PR00421">
    <property type="entry name" value="THIOREDOXIN"/>
</dbReference>
<name>A0AA38H680_9TREE</name>
<evidence type="ECO:0000256" key="2">
    <source>
        <dbReference type="SAM" id="SignalP"/>
    </source>
</evidence>
<dbReference type="SUPFAM" id="SSF52833">
    <property type="entry name" value="Thioredoxin-like"/>
    <property type="match status" value="1"/>
</dbReference>
<feature type="domain" description="Thioredoxin" evidence="3">
    <location>
        <begin position="11"/>
        <end position="131"/>
    </location>
</feature>
<reference evidence="4" key="1">
    <citation type="journal article" date="2022" name="G3 (Bethesda)">
        <title>High quality genome of the basidiomycete yeast Dioszegia hungarica PDD-24b-2 isolated from cloud water.</title>
        <authorList>
            <person name="Jarrige D."/>
            <person name="Haridas S."/>
            <person name="Bleykasten-Grosshans C."/>
            <person name="Joly M."/>
            <person name="Nadalig T."/>
            <person name="Sancelme M."/>
            <person name="Vuilleumier S."/>
            <person name="Grigoriev I.V."/>
            <person name="Amato P."/>
            <person name="Bringel F."/>
        </authorList>
    </citation>
    <scope>NUCLEOTIDE SEQUENCE</scope>
    <source>
        <strain evidence="4">PDD-24b-2</strain>
    </source>
</reference>
<organism evidence="4 5">
    <name type="scientific">Dioszegia hungarica</name>
    <dbReference type="NCBI Taxonomy" id="4972"/>
    <lineage>
        <taxon>Eukaryota</taxon>
        <taxon>Fungi</taxon>
        <taxon>Dikarya</taxon>
        <taxon>Basidiomycota</taxon>
        <taxon>Agaricomycotina</taxon>
        <taxon>Tremellomycetes</taxon>
        <taxon>Tremellales</taxon>
        <taxon>Bulleribasidiaceae</taxon>
        <taxon>Dioszegia</taxon>
    </lineage>
</organism>
<evidence type="ECO:0000313" key="4">
    <source>
        <dbReference type="EMBL" id="KAI9634537.1"/>
    </source>
</evidence>
<evidence type="ECO:0000259" key="3">
    <source>
        <dbReference type="PROSITE" id="PS51352"/>
    </source>
</evidence>
<feature type="compositionally biased region" description="Basic and acidic residues" evidence="1">
    <location>
        <begin position="377"/>
        <end position="387"/>
    </location>
</feature>
<dbReference type="GO" id="GO:0005788">
    <property type="term" value="C:endoplasmic reticulum lumen"/>
    <property type="evidence" value="ECO:0007669"/>
    <property type="project" value="TreeGrafter"/>
</dbReference>